<keyword evidence="12" id="KW-1185">Reference proteome</keyword>
<keyword evidence="8 9" id="KW-0472">Membrane</keyword>
<feature type="chain" id="PRO_5008598698" description="Dolichyl-diphosphooligosaccharide--protein glycosyltransferase subunit 3" evidence="10">
    <location>
        <begin position="25"/>
        <end position="349"/>
    </location>
</feature>
<keyword evidence="5 10" id="KW-0732">Signal</keyword>
<dbReference type="EMBL" id="LXPE01000025">
    <property type="protein sequence ID" value="OBA26078.1"/>
    <property type="molecule type" value="Genomic_DNA"/>
</dbReference>
<dbReference type="PANTHER" id="PTHR12692">
    <property type="entry name" value="DOLICHYL-DIPHOSPHOOLIGOSACCHARIDE--PROTEIN GLYCOSYLTRANSFERASE-RELATED"/>
    <property type="match status" value="1"/>
</dbReference>
<dbReference type="Pfam" id="PF04756">
    <property type="entry name" value="OST3_OST6"/>
    <property type="match status" value="1"/>
</dbReference>
<comment type="function">
    <text evidence="1">Subunit of the oligosaccharyl transferase (OST) complex that catalyzes the initial transfer of a defined glycan (Glc(3)Man(9)GlcNAc(2) in eukaryotes) from the lipid carrier dolichol-pyrophosphate to an asparagine residue within an Asn-X-Ser/Thr consensus motif in nascent polypeptide chains, the first step in protein N-glycosylation. N-glycosylation occurs cotranslationally and the complex associates with the Sec61 complex at the channel-forming translocon complex that mediates protein translocation across the endoplasmic reticulum (ER). All subunits are required for a maximal enzyme activity.</text>
</comment>
<evidence type="ECO:0000256" key="4">
    <source>
        <dbReference type="ARBA" id="ARBA00022692"/>
    </source>
</evidence>
<evidence type="ECO:0000256" key="6">
    <source>
        <dbReference type="ARBA" id="ARBA00022824"/>
    </source>
</evidence>
<feature type="signal peptide" evidence="10">
    <location>
        <begin position="1"/>
        <end position="24"/>
    </location>
</feature>
<keyword evidence="6" id="KW-0256">Endoplasmic reticulum</keyword>
<evidence type="ECO:0000256" key="8">
    <source>
        <dbReference type="ARBA" id="ARBA00023136"/>
    </source>
</evidence>
<feature type="transmembrane region" description="Helical" evidence="9">
    <location>
        <begin position="191"/>
        <end position="211"/>
    </location>
</feature>
<evidence type="ECO:0000256" key="5">
    <source>
        <dbReference type="ARBA" id="ARBA00022729"/>
    </source>
</evidence>
<dbReference type="InterPro" id="IPR036249">
    <property type="entry name" value="Thioredoxin-like_sf"/>
</dbReference>
<dbReference type="OrthoDB" id="67566at2759"/>
<name>A0A1B7TBH8_9ASCO</name>
<evidence type="ECO:0000256" key="10">
    <source>
        <dbReference type="SAM" id="SignalP"/>
    </source>
</evidence>
<dbReference type="GO" id="GO:0018279">
    <property type="term" value="P:protein N-linked glycosylation via asparagine"/>
    <property type="evidence" value="ECO:0007669"/>
    <property type="project" value="TreeGrafter"/>
</dbReference>
<keyword evidence="7 9" id="KW-1133">Transmembrane helix</keyword>
<accession>A0A1B7TBH8</accession>
<evidence type="ECO:0000313" key="12">
    <source>
        <dbReference type="Proteomes" id="UP000092321"/>
    </source>
</evidence>
<dbReference type="Gene3D" id="3.40.30.10">
    <property type="entry name" value="Glutaredoxin"/>
    <property type="match status" value="1"/>
</dbReference>
<comment type="caution">
    <text evidence="11">The sequence shown here is derived from an EMBL/GenBank/DDBJ whole genome shotgun (WGS) entry which is preliminary data.</text>
</comment>
<comment type="similarity">
    <text evidence="3">Belongs to the OST3/OST6 family.</text>
</comment>
<dbReference type="Proteomes" id="UP000092321">
    <property type="component" value="Unassembled WGS sequence"/>
</dbReference>
<evidence type="ECO:0000256" key="1">
    <source>
        <dbReference type="ARBA" id="ARBA00002791"/>
    </source>
</evidence>
<feature type="transmembrane region" description="Helical" evidence="9">
    <location>
        <begin position="223"/>
        <end position="242"/>
    </location>
</feature>
<sequence>MKLSSKNIVLFIFALFACLSECASNKKLLKETKRGFRNVIKLTDSNFKSILKPARDSYVVVFLTATQEDIGCTLCQAMEPEYYTLAESWFKTHPDGLNDPKETGEKGLFFARADYSEAGNSQVFQHFKAAQVPLMYVFGPSDDPTGDINTFQQLNIPASTPAGDQRIEVLINSFVHHFGLKNYAIYKPVDYVSKAITASAFFLVVFLFKKFNNFVSKIVKSRILWAVISTAFIIIMCNGYMFNKIRNSPYAGNGKNGVEYFQGGMQNQFAIETQIVTFLYASLGLAVLFLVKLVPYLNQYYLKQQKQYNAATSSLLLTVILLAAVFFFSSALMFVFRIKYPGYPFKFLK</sequence>
<evidence type="ECO:0000256" key="7">
    <source>
        <dbReference type="ARBA" id="ARBA00022989"/>
    </source>
</evidence>
<protein>
    <recommendedName>
        <fullName evidence="13">Dolichyl-diphosphooligosaccharide--protein glycosyltransferase subunit 3</fullName>
    </recommendedName>
</protein>
<dbReference type="AlphaFoldDB" id="A0A1B7TBH8"/>
<dbReference type="InterPro" id="IPR021149">
    <property type="entry name" value="OligosaccharylTrfase_OST3/OST6"/>
</dbReference>
<evidence type="ECO:0000256" key="2">
    <source>
        <dbReference type="ARBA" id="ARBA00004477"/>
    </source>
</evidence>
<dbReference type="PROSITE" id="PS51257">
    <property type="entry name" value="PROKAR_LIPOPROTEIN"/>
    <property type="match status" value="1"/>
</dbReference>
<dbReference type="PANTHER" id="PTHR12692:SF0">
    <property type="entry name" value="GH11935P"/>
    <property type="match status" value="1"/>
</dbReference>
<keyword evidence="4 9" id="KW-0812">Transmembrane</keyword>
<organism evidence="11 12">
    <name type="scientific">Hanseniaspora valbyensis NRRL Y-1626</name>
    <dbReference type="NCBI Taxonomy" id="766949"/>
    <lineage>
        <taxon>Eukaryota</taxon>
        <taxon>Fungi</taxon>
        <taxon>Dikarya</taxon>
        <taxon>Ascomycota</taxon>
        <taxon>Saccharomycotina</taxon>
        <taxon>Saccharomycetes</taxon>
        <taxon>Saccharomycodales</taxon>
        <taxon>Saccharomycodaceae</taxon>
        <taxon>Hanseniaspora</taxon>
    </lineage>
</organism>
<evidence type="ECO:0000313" key="11">
    <source>
        <dbReference type="EMBL" id="OBA26078.1"/>
    </source>
</evidence>
<dbReference type="SUPFAM" id="SSF52833">
    <property type="entry name" value="Thioredoxin-like"/>
    <property type="match status" value="1"/>
</dbReference>
<evidence type="ECO:0008006" key="13">
    <source>
        <dbReference type="Google" id="ProtNLM"/>
    </source>
</evidence>
<reference evidence="12" key="1">
    <citation type="journal article" date="2016" name="Proc. Natl. Acad. Sci. U.S.A.">
        <title>Comparative genomics of biotechnologically important yeasts.</title>
        <authorList>
            <person name="Riley R."/>
            <person name="Haridas S."/>
            <person name="Wolfe K.H."/>
            <person name="Lopes M.R."/>
            <person name="Hittinger C.T."/>
            <person name="Goeker M."/>
            <person name="Salamov A.A."/>
            <person name="Wisecaver J.H."/>
            <person name="Long T.M."/>
            <person name="Calvey C.H."/>
            <person name="Aerts A.L."/>
            <person name="Barry K.W."/>
            <person name="Choi C."/>
            <person name="Clum A."/>
            <person name="Coughlan A.Y."/>
            <person name="Deshpande S."/>
            <person name="Douglass A.P."/>
            <person name="Hanson S.J."/>
            <person name="Klenk H.-P."/>
            <person name="LaButti K.M."/>
            <person name="Lapidus A."/>
            <person name="Lindquist E.A."/>
            <person name="Lipzen A.M."/>
            <person name="Meier-Kolthoff J.P."/>
            <person name="Ohm R.A."/>
            <person name="Otillar R.P."/>
            <person name="Pangilinan J.L."/>
            <person name="Peng Y."/>
            <person name="Rokas A."/>
            <person name="Rosa C.A."/>
            <person name="Scheuner C."/>
            <person name="Sibirny A.A."/>
            <person name="Slot J.C."/>
            <person name="Stielow J.B."/>
            <person name="Sun H."/>
            <person name="Kurtzman C.P."/>
            <person name="Blackwell M."/>
            <person name="Grigoriev I.V."/>
            <person name="Jeffries T.W."/>
        </authorList>
    </citation>
    <scope>NUCLEOTIDE SEQUENCE [LARGE SCALE GENOMIC DNA]</scope>
    <source>
        <strain evidence="12">NRRL Y-1626</strain>
    </source>
</reference>
<proteinExistence type="inferred from homology"/>
<feature type="transmembrane region" description="Helical" evidence="9">
    <location>
        <begin position="315"/>
        <end position="336"/>
    </location>
</feature>
<evidence type="ECO:0000256" key="9">
    <source>
        <dbReference type="SAM" id="Phobius"/>
    </source>
</evidence>
<comment type="subcellular location">
    <subcellularLocation>
        <location evidence="2">Endoplasmic reticulum membrane</location>
        <topology evidence="2">Multi-pass membrane protein</topology>
    </subcellularLocation>
</comment>
<gene>
    <name evidence="11" type="ORF">HANVADRAFT_25912</name>
</gene>
<dbReference type="GO" id="GO:0008250">
    <property type="term" value="C:oligosaccharyltransferase complex"/>
    <property type="evidence" value="ECO:0007669"/>
    <property type="project" value="TreeGrafter"/>
</dbReference>
<evidence type="ECO:0000256" key="3">
    <source>
        <dbReference type="ARBA" id="ARBA00009561"/>
    </source>
</evidence>
<feature type="transmembrane region" description="Helical" evidence="9">
    <location>
        <begin position="275"/>
        <end position="294"/>
    </location>
</feature>